<dbReference type="EMBL" id="CAXLJM020000110">
    <property type="protein sequence ID" value="CAL8136027.1"/>
    <property type="molecule type" value="Genomic_DNA"/>
</dbReference>
<evidence type="ECO:0000313" key="1">
    <source>
        <dbReference type="EMBL" id="CAL8136027.1"/>
    </source>
</evidence>
<comment type="caution">
    <text evidence="1">The sequence shown here is derived from an EMBL/GenBank/DDBJ whole genome shotgun (WGS) entry which is preliminary data.</text>
</comment>
<sequence>MDQKSGKSSSVCFICLKCFDLDSVLETEKDSNFSQHKNSYNHGVFMSETLKNFLQLLTNYLEIPTHHCQYLDLSLLSRKENCSFRVFCENCTQKVNGLHEIYLELLSV</sequence>
<organism evidence="1 2">
    <name type="scientific">Orchesella dallaii</name>
    <dbReference type="NCBI Taxonomy" id="48710"/>
    <lineage>
        <taxon>Eukaryota</taxon>
        <taxon>Metazoa</taxon>
        <taxon>Ecdysozoa</taxon>
        <taxon>Arthropoda</taxon>
        <taxon>Hexapoda</taxon>
        <taxon>Collembola</taxon>
        <taxon>Entomobryomorpha</taxon>
        <taxon>Entomobryoidea</taxon>
        <taxon>Orchesellidae</taxon>
        <taxon>Orchesellinae</taxon>
        <taxon>Orchesella</taxon>
    </lineage>
</organism>
<evidence type="ECO:0000313" key="2">
    <source>
        <dbReference type="Proteomes" id="UP001642540"/>
    </source>
</evidence>
<protein>
    <submittedName>
        <fullName evidence="1">Uncharacterized protein</fullName>
    </submittedName>
</protein>
<accession>A0ABP1RUG7</accession>
<keyword evidence="2" id="KW-1185">Reference proteome</keyword>
<dbReference type="Proteomes" id="UP001642540">
    <property type="component" value="Unassembled WGS sequence"/>
</dbReference>
<gene>
    <name evidence="1" type="ORF">ODALV1_LOCUS26252</name>
</gene>
<name>A0ABP1RUG7_9HEXA</name>
<proteinExistence type="predicted"/>
<reference evidence="1 2" key="1">
    <citation type="submission" date="2024-08" db="EMBL/GenBank/DDBJ databases">
        <authorList>
            <person name="Cucini C."/>
            <person name="Frati F."/>
        </authorList>
    </citation>
    <scope>NUCLEOTIDE SEQUENCE [LARGE SCALE GENOMIC DNA]</scope>
</reference>